<comment type="caution">
    <text evidence="2">The sequence shown here is derived from an EMBL/GenBank/DDBJ whole genome shotgun (WGS) entry which is preliminary data.</text>
</comment>
<organism evidence="2 3">
    <name type="scientific">Fusarium piperis</name>
    <dbReference type="NCBI Taxonomy" id="1435070"/>
    <lineage>
        <taxon>Eukaryota</taxon>
        <taxon>Fungi</taxon>
        <taxon>Dikarya</taxon>
        <taxon>Ascomycota</taxon>
        <taxon>Pezizomycotina</taxon>
        <taxon>Sordariomycetes</taxon>
        <taxon>Hypocreomycetidae</taxon>
        <taxon>Hypocreales</taxon>
        <taxon>Nectriaceae</taxon>
        <taxon>Fusarium</taxon>
        <taxon>Fusarium solani species complex</taxon>
    </lineage>
</organism>
<dbReference type="InterPro" id="IPR001214">
    <property type="entry name" value="SET_dom"/>
</dbReference>
<dbReference type="SUPFAM" id="SSF82199">
    <property type="entry name" value="SET domain"/>
    <property type="match status" value="1"/>
</dbReference>
<dbReference type="PROSITE" id="PS50280">
    <property type="entry name" value="SET"/>
    <property type="match status" value="1"/>
</dbReference>
<dbReference type="InterPro" id="IPR053209">
    <property type="entry name" value="Gramillin-biosynth_MTr"/>
</dbReference>
<proteinExistence type="predicted"/>
<accession>A0A9W8TCQ2</accession>
<evidence type="ECO:0000259" key="1">
    <source>
        <dbReference type="PROSITE" id="PS50280"/>
    </source>
</evidence>
<evidence type="ECO:0000313" key="2">
    <source>
        <dbReference type="EMBL" id="KAJ4308949.1"/>
    </source>
</evidence>
<dbReference type="AlphaFoldDB" id="A0A9W8TCQ2"/>
<dbReference type="Gene3D" id="1.25.40.10">
    <property type="entry name" value="Tetratricopeptide repeat domain"/>
    <property type="match status" value="1"/>
</dbReference>
<protein>
    <recommendedName>
        <fullName evidence="1">SET domain-containing protein</fullName>
    </recommendedName>
</protein>
<dbReference type="InterPro" id="IPR046341">
    <property type="entry name" value="SET_dom_sf"/>
</dbReference>
<reference evidence="2" key="1">
    <citation type="submission" date="2022-10" db="EMBL/GenBank/DDBJ databases">
        <title>Tapping the CABI collections for fungal endophytes: first genome assemblies for Collariella, Neodidymelliopsis, Ascochyta clinopodiicola, Didymella pomorum, Didymosphaeria variabile, Neocosmospora piperis and Neocucurbitaria cava.</title>
        <authorList>
            <person name="Hill R."/>
        </authorList>
    </citation>
    <scope>NUCLEOTIDE SEQUENCE</scope>
    <source>
        <strain evidence="2">IMI 366586</strain>
    </source>
</reference>
<evidence type="ECO:0000313" key="3">
    <source>
        <dbReference type="Proteomes" id="UP001140502"/>
    </source>
</evidence>
<dbReference type="CDD" id="cd20071">
    <property type="entry name" value="SET_SMYD"/>
    <property type="match status" value="1"/>
</dbReference>
<feature type="domain" description="SET" evidence="1">
    <location>
        <begin position="355"/>
        <end position="543"/>
    </location>
</feature>
<dbReference type="PANTHER" id="PTHR47643:SF2">
    <property type="entry name" value="TPR DOMAIN PROTEIN (AFU_ORTHOLOGUE AFUA_5G12710)"/>
    <property type="match status" value="1"/>
</dbReference>
<keyword evidence="3" id="KW-1185">Reference proteome</keyword>
<dbReference type="PANTHER" id="PTHR47643">
    <property type="entry name" value="TPR DOMAIN PROTEIN (AFU_ORTHOLOGUE AFUA_5G12710)"/>
    <property type="match status" value="1"/>
</dbReference>
<dbReference type="Gene3D" id="2.170.270.10">
    <property type="entry name" value="SET domain"/>
    <property type="match status" value="1"/>
</dbReference>
<dbReference type="OrthoDB" id="438641at2759"/>
<dbReference type="EMBL" id="JAPEUR010000476">
    <property type="protein sequence ID" value="KAJ4308949.1"/>
    <property type="molecule type" value="Genomic_DNA"/>
</dbReference>
<dbReference type="Proteomes" id="UP001140502">
    <property type="component" value="Unassembled WGS sequence"/>
</dbReference>
<dbReference type="Pfam" id="PF00856">
    <property type="entry name" value="SET"/>
    <property type="match status" value="1"/>
</dbReference>
<dbReference type="SUPFAM" id="SSF48452">
    <property type="entry name" value="TPR-like"/>
    <property type="match status" value="1"/>
</dbReference>
<gene>
    <name evidence="2" type="ORF">N0V84_011784</name>
</gene>
<sequence>MDTKDVSDDHQFIAFMKQIQTAAEKASRRKGQMVREHPPKNKLITDFTIKLLAVSLRMGRDETKAMIHTTQLPAPYPPCVASAEDLEAMMISDMRLETHHRGKKVMLRVLTPPDRMTAVMAIVEDEKGIAVLLQLYQQPDEALVPKKEILSSGMVCIVKEPFFKATTDGTYSVRVDHLSDIIWLDEGDERIPSAWKKPKAILSGASTRIRLQGNDAVQIQDWAVAERLYSTAIQEAKTPEEEQLAFLNRSLTNLKLGRLEKALSDATRGHDPAAPTEKSLFREARALYELRSFDKCLAKLQILGESYPENKVVGPEMNRVKARLDEQQKGEYSFSRMYKQAKVSPPLIDCATFSGPVEVRTSPGRGQGLFTTKPVSAGDLLVCEKAFAYSHVGEDDQSTSLLMNLETKRMTVGGQARLLPQIVQKLYHNPDMSRAFLDLHHGDYQPVTVSECDGAPVVDSFLVERTVTLNSFGAPRTSRESFKESISRSTGDSTFRTCGMWLLASRINHSCVSNCRRSFIGDMQIIRATKDLPADAELVFPYRSPELLESYQDVQKGLAGWGFTCGCELCLERKATSYSALQKRRAISQDLKHLMSNTAFCHVSRARKLISNLEQTYRGKEPNAPQLELSEHCIGLGCHLAEMDQPLAAIEMVIKGLEALGCIIIACPPGENATQPKLEVKRWGATTCHLPWAFLQLCKAYESLAPELFPVALGYLQLSYCMVVGEKETCKDTVLGLA</sequence>
<dbReference type="SMART" id="SM00317">
    <property type="entry name" value="SET"/>
    <property type="match status" value="1"/>
</dbReference>
<dbReference type="InterPro" id="IPR011990">
    <property type="entry name" value="TPR-like_helical_dom_sf"/>
</dbReference>
<name>A0A9W8TCQ2_9HYPO</name>